<protein>
    <submittedName>
        <fullName evidence="2">Uncharacterized protein</fullName>
    </submittedName>
</protein>
<keyword evidence="1" id="KW-0472">Membrane</keyword>
<name>A0A1G6BWE2_9STRE</name>
<reference evidence="2 3" key="1">
    <citation type="submission" date="2016-10" db="EMBL/GenBank/DDBJ databases">
        <authorList>
            <person name="de Groot N.N."/>
        </authorList>
    </citation>
    <scope>NUCLEOTIDE SEQUENCE [LARGE SCALE GENOMIC DNA]</scope>
    <source>
        <strain evidence="2 3">A-4</strain>
    </source>
</reference>
<proteinExistence type="predicted"/>
<evidence type="ECO:0000313" key="2">
    <source>
        <dbReference type="EMBL" id="SDB24929.1"/>
    </source>
</evidence>
<dbReference type="AlphaFoldDB" id="A0A1G6BWE2"/>
<gene>
    <name evidence="2" type="ORF">SAMN02910293_01242</name>
</gene>
<accession>A0A1G6BWE2</accession>
<dbReference type="EMBL" id="FMXP01000015">
    <property type="protein sequence ID" value="SDB24929.1"/>
    <property type="molecule type" value="Genomic_DNA"/>
</dbReference>
<dbReference type="STRING" id="439219.SAMN02910293_01242"/>
<organism evidence="2 3">
    <name type="scientific">Streptococcus henryi</name>
    <dbReference type="NCBI Taxonomy" id="439219"/>
    <lineage>
        <taxon>Bacteria</taxon>
        <taxon>Bacillati</taxon>
        <taxon>Bacillota</taxon>
        <taxon>Bacilli</taxon>
        <taxon>Lactobacillales</taxon>
        <taxon>Streptococcaceae</taxon>
        <taxon>Streptococcus</taxon>
    </lineage>
</organism>
<feature type="transmembrane region" description="Helical" evidence="1">
    <location>
        <begin position="63"/>
        <end position="85"/>
    </location>
</feature>
<sequence>MYVMYVSRLQLDKKLKDRGDLLIMTFLLKQLLVYIITPLVLIFLTKKIKSFENSYPRFKKGMYGFMTAMFLVRILPTLLTLLSGLF</sequence>
<evidence type="ECO:0000256" key="1">
    <source>
        <dbReference type="SAM" id="Phobius"/>
    </source>
</evidence>
<keyword evidence="1" id="KW-1133">Transmembrane helix</keyword>
<dbReference type="Proteomes" id="UP000182508">
    <property type="component" value="Unassembled WGS sequence"/>
</dbReference>
<evidence type="ECO:0000313" key="3">
    <source>
        <dbReference type="Proteomes" id="UP000182508"/>
    </source>
</evidence>
<keyword evidence="1" id="KW-0812">Transmembrane</keyword>
<keyword evidence="3" id="KW-1185">Reference proteome</keyword>
<feature type="transmembrane region" description="Helical" evidence="1">
    <location>
        <begin position="21"/>
        <end position="43"/>
    </location>
</feature>